<feature type="compositionally biased region" description="Basic residues" evidence="2">
    <location>
        <begin position="477"/>
        <end position="503"/>
    </location>
</feature>
<sequence>MSETEISNVNAKIQQPETELQIQNFEFVCESNGFRYYKDAQSGRQFCLDSAGFWFVLNEEKGAFEPMASAVSEKQTEKPRPKHAEKAHNALRNVARFGIRFDHQGKPIFPKNEKGLYILPKDEKGSPFFPIDERSLPIFPWDHEKGLPTFPVDDTDEPIFPRNDQNKPIVPLDANDQPIFPVDKSGAFIFPVDETNCPIPALTDDGTRVVPKDEFGNLVIPRDRDGKVLIHIASDGVTPISMGEWKQWKKYYKEQARNFYHQQQQLVAAEAAIPAGNYSAMNSMFHPLNLEQQSAFFAADMEMLQRVRRVRPEDVDLPGQMAGQHLASDQNAKQTANGAPAVEDREEKRKKLLKAQLKSAKMVMPPAAQNSKKATEENKKNDIQPPKEAVKKSIEKPRGGDLDEKKRSRELSGGSGKRGKEDIKVGRESRKRSREMSRESSRGGRDRRTRRPTRSRSAKRRRRDSSSSSYSSSSRSRSSRSRSRSYRRSPKRVSGKKDRRRRSTSNSSRSTSSSSSSASSYSHSSAKSRSQSRSLTNDRNEEEERIRDRIIARSLSTTAAPSNPQLSDGDALDEAMEYGPKPPASLEHPSHNSDMEMSDEDDKQHVLDPSKDQHINTKHEIPSAELPDKSEKGVNGATTASPTKAVVESFALDPAKVLVERRGPFTAEEALGSGNLELIKQCKDQERERYDQLKLQIAELLLKKSTHKWNWTQLREAEKRILGRRTDQILSGSSEDESK</sequence>
<dbReference type="PANTHER" id="PTHR46528:SF1">
    <property type="entry name" value="PROTEIN SON"/>
    <property type="match status" value="1"/>
</dbReference>
<feature type="compositionally biased region" description="Basic residues" evidence="2">
    <location>
        <begin position="447"/>
        <end position="463"/>
    </location>
</feature>
<feature type="compositionally biased region" description="Polar residues" evidence="2">
    <location>
        <begin position="327"/>
        <end position="337"/>
    </location>
</feature>
<evidence type="ECO:0000313" key="3">
    <source>
        <dbReference type="Proteomes" id="UP000050741"/>
    </source>
</evidence>
<dbReference type="AlphaFoldDB" id="A0A183C2G1"/>
<feature type="compositionally biased region" description="Basic and acidic residues" evidence="2">
    <location>
        <begin position="388"/>
        <end position="410"/>
    </location>
</feature>
<dbReference type="GO" id="GO:0048024">
    <property type="term" value="P:regulation of mRNA splicing, via spliceosome"/>
    <property type="evidence" value="ECO:0007669"/>
    <property type="project" value="TreeGrafter"/>
</dbReference>
<proteinExistence type="predicted"/>
<reference evidence="3" key="1">
    <citation type="submission" date="2014-05" db="EMBL/GenBank/DDBJ databases">
        <title>The genome and life-stage specific transcriptomes of Globodera pallida elucidate key aspects of plant parasitism by a cyst nematode.</title>
        <authorList>
            <person name="Cotton J.A."/>
            <person name="Lilley C.J."/>
            <person name="Jones L.M."/>
            <person name="Kikuchi T."/>
            <person name="Reid A.J."/>
            <person name="Thorpe P."/>
            <person name="Tsai I.J."/>
            <person name="Beasley H."/>
            <person name="Blok V."/>
            <person name="Cock P.J.A."/>
            <person name="Van den Akker S.E."/>
            <person name="Holroyd N."/>
            <person name="Hunt M."/>
            <person name="Mantelin S."/>
            <person name="Naghra H."/>
            <person name="Pain A."/>
            <person name="Palomares-Rius J.E."/>
            <person name="Zarowiecki M."/>
            <person name="Berriman M."/>
            <person name="Jones J.T."/>
            <person name="Urwin P.E."/>
        </authorList>
    </citation>
    <scope>NUCLEOTIDE SEQUENCE [LARGE SCALE GENOMIC DNA]</scope>
    <source>
        <strain evidence="3">Lindley</strain>
    </source>
</reference>
<dbReference type="Proteomes" id="UP000050741">
    <property type="component" value="Unassembled WGS sequence"/>
</dbReference>
<feature type="compositionally biased region" description="Basic and acidic residues" evidence="2">
    <location>
        <begin position="373"/>
        <end position="382"/>
    </location>
</feature>
<feature type="compositionally biased region" description="Polar residues" evidence="2">
    <location>
        <begin position="554"/>
        <end position="566"/>
    </location>
</feature>
<dbReference type="GO" id="GO:0051726">
    <property type="term" value="P:regulation of cell cycle"/>
    <property type="evidence" value="ECO:0007669"/>
    <property type="project" value="InterPro"/>
</dbReference>
<reference evidence="4" key="2">
    <citation type="submission" date="2016-06" db="UniProtKB">
        <authorList>
            <consortium name="WormBaseParasite"/>
        </authorList>
    </citation>
    <scope>IDENTIFICATION</scope>
</reference>
<name>A0A183C2G1_GLOPA</name>
<evidence type="ECO:0000256" key="1">
    <source>
        <dbReference type="SAM" id="Coils"/>
    </source>
</evidence>
<accession>A0A183C2G1</accession>
<dbReference type="GO" id="GO:0003723">
    <property type="term" value="F:RNA binding"/>
    <property type="evidence" value="ECO:0007669"/>
    <property type="project" value="InterPro"/>
</dbReference>
<evidence type="ECO:0000313" key="4">
    <source>
        <dbReference type="WBParaSite" id="GPLIN_000705500"/>
    </source>
</evidence>
<organism evidence="3 4">
    <name type="scientific">Globodera pallida</name>
    <name type="common">Potato cyst nematode worm</name>
    <name type="synonym">Heterodera pallida</name>
    <dbReference type="NCBI Taxonomy" id="36090"/>
    <lineage>
        <taxon>Eukaryota</taxon>
        <taxon>Metazoa</taxon>
        <taxon>Ecdysozoa</taxon>
        <taxon>Nematoda</taxon>
        <taxon>Chromadorea</taxon>
        <taxon>Rhabditida</taxon>
        <taxon>Tylenchina</taxon>
        <taxon>Tylenchomorpha</taxon>
        <taxon>Tylenchoidea</taxon>
        <taxon>Heteroderidae</taxon>
        <taxon>Heteroderinae</taxon>
        <taxon>Globodera</taxon>
    </lineage>
</organism>
<feature type="compositionally biased region" description="Basic and acidic residues" evidence="2">
    <location>
        <begin position="418"/>
        <end position="446"/>
    </location>
</feature>
<feature type="compositionally biased region" description="Basic and acidic residues" evidence="2">
    <location>
        <begin position="536"/>
        <end position="551"/>
    </location>
</feature>
<feature type="compositionally biased region" description="Low complexity" evidence="2">
    <location>
        <begin position="466"/>
        <end position="476"/>
    </location>
</feature>
<feature type="compositionally biased region" description="Low complexity" evidence="2">
    <location>
        <begin position="504"/>
        <end position="534"/>
    </location>
</feature>
<keyword evidence="3" id="KW-1185">Reference proteome</keyword>
<feature type="region of interest" description="Disordered" evidence="2">
    <location>
        <begin position="318"/>
        <end position="640"/>
    </location>
</feature>
<dbReference type="WBParaSite" id="GPLIN_000705500">
    <property type="protein sequence ID" value="GPLIN_000705500"/>
    <property type="gene ID" value="GPLIN_000705500"/>
</dbReference>
<keyword evidence="1" id="KW-0175">Coiled coil</keyword>
<dbReference type="PANTHER" id="PTHR46528">
    <property type="entry name" value="PROTEIN SON"/>
    <property type="match status" value="1"/>
</dbReference>
<dbReference type="InterPro" id="IPR032922">
    <property type="entry name" value="SON"/>
</dbReference>
<evidence type="ECO:0000256" key="2">
    <source>
        <dbReference type="SAM" id="MobiDB-lite"/>
    </source>
</evidence>
<feature type="compositionally biased region" description="Basic and acidic residues" evidence="2">
    <location>
        <begin position="602"/>
        <end position="632"/>
    </location>
</feature>
<feature type="coiled-coil region" evidence="1">
    <location>
        <begin position="676"/>
        <end position="703"/>
    </location>
</feature>
<protein>
    <submittedName>
        <fullName evidence="4">Uncharacterized protein</fullName>
    </submittedName>
</protein>